<name>A0A1Y2HU83_9FUNG</name>
<sequence length="374" mass="41485">MQNSPRNCFKMHSPSMDTCLLEKALIQLSSTVNDLCLSSQVQIFEREPTPIEFLRLIHANRPVLFKGVASSFPAMRKWTPEYMAAIMQERTVTVSLTPTGFADAPLANTPFFVEPFDARVPFHSAMNHLMDTHTHVPAAPELPQLAHATYSPISKSVKTVATNGSTTPVAYMQTQNGCLADPDEWKPLLDTCDVPTDIAWASEALGAQPDAVNLWIGPGAAATAVHKDPYENLYAVVSGTKTFKLWPPSDAWRMEEQAMFEVVVDNPDARVPWIVAPPPDAPCIEVQVHAGDMLYLPSQWFHAVYQRPAPPQTNPIHPLVIAVNWWYDIMDYSFAYAHLQLVRSLGYVMRTGDLPKDHASMLLDSSSDDEGDGQ</sequence>
<feature type="domain" description="JmjC" evidence="1">
    <location>
        <begin position="183"/>
        <end position="342"/>
    </location>
</feature>
<dbReference type="InterPro" id="IPR014710">
    <property type="entry name" value="RmlC-like_jellyroll"/>
</dbReference>
<dbReference type="InterPro" id="IPR003347">
    <property type="entry name" value="JmjC_dom"/>
</dbReference>
<protein>
    <submittedName>
        <fullName evidence="2">Cupin-like domain-domain-containing protein</fullName>
    </submittedName>
</protein>
<dbReference type="Proteomes" id="UP000193411">
    <property type="component" value="Unassembled WGS sequence"/>
</dbReference>
<dbReference type="SUPFAM" id="SSF51197">
    <property type="entry name" value="Clavaminate synthase-like"/>
    <property type="match status" value="1"/>
</dbReference>
<dbReference type="PANTHER" id="PTHR12461">
    <property type="entry name" value="HYPOXIA-INDUCIBLE FACTOR 1 ALPHA INHIBITOR-RELATED"/>
    <property type="match status" value="1"/>
</dbReference>
<evidence type="ECO:0000313" key="3">
    <source>
        <dbReference type="Proteomes" id="UP000193411"/>
    </source>
</evidence>
<accession>A0A1Y2HU83</accession>
<dbReference type="EMBL" id="MCFL01000013">
    <property type="protein sequence ID" value="ORZ37253.1"/>
    <property type="molecule type" value="Genomic_DNA"/>
</dbReference>
<dbReference type="PROSITE" id="PS51184">
    <property type="entry name" value="JMJC"/>
    <property type="match status" value="1"/>
</dbReference>
<dbReference type="AlphaFoldDB" id="A0A1Y2HU83"/>
<dbReference type="STRING" id="765915.A0A1Y2HU83"/>
<dbReference type="SMART" id="SM00558">
    <property type="entry name" value="JmjC"/>
    <property type="match status" value="1"/>
</dbReference>
<dbReference type="InterPro" id="IPR041667">
    <property type="entry name" value="Cupin_8"/>
</dbReference>
<evidence type="ECO:0000313" key="2">
    <source>
        <dbReference type="EMBL" id="ORZ37253.1"/>
    </source>
</evidence>
<proteinExistence type="predicted"/>
<dbReference type="Gene3D" id="2.60.120.10">
    <property type="entry name" value="Jelly Rolls"/>
    <property type="match status" value="1"/>
</dbReference>
<reference evidence="2 3" key="1">
    <citation type="submission" date="2016-07" db="EMBL/GenBank/DDBJ databases">
        <title>Pervasive Adenine N6-methylation of Active Genes in Fungi.</title>
        <authorList>
            <consortium name="DOE Joint Genome Institute"/>
            <person name="Mondo S.J."/>
            <person name="Dannebaum R.O."/>
            <person name="Kuo R.C."/>
            <person name="Labutti K."/>
            <person name="Haridas S."/>
            <person name="Kuo A."/>
            <person name="Salamov A."/>
            <person name="Ahrendt S.R."/>
            <person name="Lipzen A."/>
            <person name="Sullivan W."/>
            <person name="Andreopoulos W.B."/>
            <person name="Clum A."/>
            <person name="Lindquist E."/>
            <person name="Daum C."/>
            <person name="Ramamoorthy G.K."/>
            <person name="Gryganskyi A."/>
            <person name="Culley D."/>
            <person name="Magnuson J.K."/>
            <person name="James T.Y."/>
            <person name="O'Malley M.A."/>
            <person name="Stajich J.E."/>
            <person name="Spatafora J.W."/>
            <person name="Visel A."/>
            <person name="Grigoriev I.V."/>
        </authorList>
    </citation>
    <scope>NUCLEOTIDE SEQUENCE [LARGE SCALE GENOMIC DNA]</scope>
    <source>
        <strain evidence="2 3">PL171</strain>
    </source>
</reference>
<evidence type="ECO:0000259" key="1">
    <source>
        <dbReference type="PROSITE" id="PS51184"/>
    </source>
</evidence>
<keyword evidence="3" id="KW-1185">Reference proteome</keyword>
<dbReference type="PANTHER" id="PTHR12461:SF99">
    <property type="entry name" value="BIFUNCTIONAL PEPTIDASE AND (3S)-LYSYL HYDROXYLASE JMJD7"/>
    <property type="match status" value="1"/>
</dbReference>
<gene>
    <name evidence="2" type="ORF">BCR44DRAFT_1430788</name>
</gene>
<organism evidence="2 3">
    <name type="scientific">Catenaria anguillulae PL171</name>
    <dbReference type="NCBI Taxonomy" id="765915"/>
    <lineage>
        <taxon>Eukaryota</taxon>
        <taxon>Fungi</taxon>
        <taxon>Fungi incertae sedis</taxon>
        <taxon>Blastocladiomycota</taxon>
        <taxon>Blastocladiomycetes</taxon>
        <taxon>Blastocladiales</taxon>
        <taxon>Catenariaceae</taxon>
        <taxon>Catenaria</taxon>
    </lineage>
</organism>
<dbReference type="OrthoDB" id="415358at2759"/>
<comment type="caution">
    <text evidence="2">The sequence shown here is derived from an EMBL/GenBank/DDBJ whole genome shotgun (WGS) entry which is preliminary data.</text>
</comment>
<dbReference type="Pfam" id="PF13621">
    <property type="entry name" value="Cupin_8"/>
    <property type="match status" value="1"/>
</dbReference>